<keyword evidence="7 10" id="KW-0234">DNA repair</keyword>
<dbReference type="EMBL" id="AZHB01000001">
    <property type="protein sequence ID" value="OAA73629.1"/>
    <property type="molecule type" value="Genomic_DNA"/>
</dbReference>
<dbReference type="InterPro" id="IPR032642">
    <property type="entry name" value="Msh2_ATP-bd"/>
</dbReference>
<reference evidence="12 13" key="1">
    <citation type="journal article" date="2016" name="Genome Biol. Evol.">
        <title>Divergent and convergent evolution of fungal pathogenicity.</title>
        <authorList>
            <person name="Shang Y."/>
            <person name="Xiao G."/>
            <person name="Zheng P."/>
            <person name="Cen K."/>
            <person name="Zhan S."/>
            <person name="Wang C."/>
        </authorList>
    </citation>
    <scope>NUCLEOTIDE SEQUENCE [LARGE SCALE GENOMIC DNA]</scope>
    <source>
        <strain evidence="12 13">ARSEF 2679</strain>
    </source>
</reference>
<feature type="domain" description="DNA mismatch repair proteins mutS family" evidence="11">
    <location>
        <begin position="735"/>
        <end position="751"/>
    </location>
</feature>
<keyword evidence="13" id="KW-1185">Reference proteome</keyword>
<dbReference type="InterPro" id="IPR007696">
    <property type="entry name" value="DNA_mismatch_repair_MutS_core"/>
</dbReference>
<dbReference type="FunFam" id="3.30.420.110:FF:000002">
    <property type="entry name" value="DNA mismatch repair protein"/>
    <property type="match status" value="1"/>
</dbReference>
<evidence type="ECO:0000256" key="3">
    <source>
        <dbReference type="ARBA" id="ARBA00022741"/>
    </source>
</evidence>
<dbReference type="Proteomes" id="UP000076744">
    <property type="component" value="Unassembled WGS sequence"/>
</dbReference>
<dbReference type="RefSeq" id="XP_018708587.1">
    <property type="nucleotide sequence ID" value="XM_018844137.1"/>
</dbReference>
<keyword evidence="3 10" id="KW-0547">Nucleotide-binding</keyword>
<evidence type="ECO:0000256" key="1">
    <source>
        <dbReference type="ARBA" id="ARBA00004123"/>
    </source>
</evidence>
<dbReference type="Gene3D" id="3.40.1170.10">
    <property type="entry name" value="DNA repair protein MutS, domain I"/>
    <property type="match status" value="1"/>
</dbReference>
<organism evidence="12 13">
    <name type="scientific">Cordyceps fumosorosea (strain ARSEF 2679)</name>
    <name type="common">Isaria fumosorosea</name>
    <dbReference type="NCBI Taxonomy" id="1081104"/>
    <lineage>
        <taxon>Eukaryota</taxon>
        <taxon>Fungi</taxon>
        <taxon>Dikarya</taxon>
        <taxon>Ascomycota</taxon>
        <taxon>Pezizomycotina</taxon>
        <taxon>Sordariomycetes</taxon>
        <taxon>Hypocreomycetidae</taxon>
        <taxon>Hypocreales</taxon>
        <taxon>Cordycipitaceae</taxon>
        <taxon>Cordyceps</taxon>
    </lineage>
</organism>
<keyword evidence="6 10" id="KW-0238">DNA-binding</keyword>
<evidence type="ECO:0000256" key="8">
    <source>
        <dbReference type="ARBA" id="ARBA00023242"/>
    </source>
</evidence>
<dbReference type="GO" id="GO:0006298">
    <property type="term" value="P:mismatch repair"/>
    <property type="evidence" value="ECO:0007669"/>
    <property type="project" value="InterPro"/>
</dbReference>
<dbReference type="AlphaFoldDB" id="A0A162N0L9"/>
<dbReference type="Pfam" id="PF05190">
    <property type="entry name" value="MutS_IV"/>
    <property type="match status" value="1"/>
</dbReference>
<accession>A0A162N0L9</accession>
<dbReference type="InterPro" id="IPR016151">
    <property type="entry name" value="DNA_mismatch_repair_MutS_N"/>
</dbReference>
<dbReference type="CDD" id="cd03285">
    <property type="entry name" value="ABC_MSH2_euk"/>
    <property type="match status" value="1"/>
</dbReference>
<keyword evidence="5" id="KW-0067">ATP-binding</keyword>
<evidence type="ECO:0000259" key="11">
    <source>
        <dbReference type="PROSITE" id="PS00486"/>
    </source>
</evidence>
<dbReference type="OrthoDB" id="295033at2759"/>
<comment type="subcellular location">
    <subcellularLocation>
        <location evidence="1">Nucleus</location>
    </subcellularLocation>
</comment>
<dbReference type="InterPro" id="IPR007860">
    <property type="entry name" value="DNA_mmatch_repair_MutS_con_dom"/>
</dbReference>
<dbReference type="GO" id="GO:0030983">
    <property type="term" value="F:mismatched DNA binding"/>
    <property type="evidence" value="ECO:0007669"/>
    <property type="project" value="InterPro"/>
</dbReference>
<gene>
    <name evidence="12" type="ORF">ISF_00530</name>
</gene>
<evidence type="ECO:0000256" key="7">
    <source>
        <dbReference type="ARBA" id="ARBA00023204"/>
    </source>
</evidence>
<dbReference type="STRING" id="1081104.A0A162N0L9"/>
<protein>
    <submittedName>
        <fullName evidence="12">DNA mismatch repair protein MSH2</fullName>
    </submittedName>
</protein>
<dbReference type="NCBIfam" id="NF003810">
    <property type="entry name" value="PRK05399.1"/>
    <property type="match status" value="1"/>
</dbReference>
<evidence type="ECO:0000256" key="10">
    <source>
        <dbReference type="RuleBase" id="RU003756"/>
    </source>
</evidence>
<dbReference type="Pfam" id="PF00488">
    <property type="entry name" value="MutS_V"/>
    <property type="match status" value="1"/>
</dbReference>
<dbReference type="FunFam" id="3.40.50.300:FF:000523">
    <property type="entry name" value="DNA mismatch repair protein"/>
    <property type="match status" value="1"/>
</dbReference>
<dbReference type="Gene3D" id="1.10.1420.10">
    <property type="match status" value="2"/>
</dbReference>
<evidence type="ECO:0000313" key="13">
    <source>
        <dbReference type="Proteomes" id="UP000076744"/>
    </source>
</evidence>
<keyword evidence="8" id="KW-0539">Nucleus</keyword>
<comment type="subunit">
    <text evidence="9">Heterodimer of msh2 and msh6.</text>
</comment>
<dbReference type="Gene3D" id="3.40.50.300">
    <property type="entry name" value="P-loop containing nucleotide triphosphate hydrolases"/>
    <property type="match status" value="1"/>
</dbReference>
<dbReference type="GeneID" id="30016822"/>
<dbReference type="SMART" id="SM00534">
    <property type="entry name" value="MUTSac"/>
    <property type="match status" value="1"/>
</dbReference>
<dbReference type="PANTHER" id="PTHR11361">
    <property type="entry name" value="DNA MISMATCH REPAIR PROTEIN MUTS FAMILY MEMBER"/>
    <property type="match status" value="1"/>
</dbReference>
<dbReference type="InterPro" id="IPR000432">
    <property type="entry name" value="DNA_mismatch_repair_MutS_C"/>
</dbReference>
<dbReference type="SUPFAM" id="SSF52540">
    <property type="entry name" value="P-loop containing nucleoside triphosphate hydrolases"/>
    <property type="match status" value="1"/>
</dbReference>
<dbReference type="InterPro" id="IPR011184">
    <property type="entry name" value="DNA_mismatch_repair_Msh2"/>
</dbReference>
<dbReference type="Pfam" id="PF05188">
    <property type="entry name" value="MutS_II"/>
    <property type="match status" value="1"/>
</dbReference>
<name>A0A162N0L9_CORFA</name>
<dbReference type="FunFam" id="1.10.1420.10:FF:000015">
    <property type="entry name" value="DNA mismatch repair protein Msh2"/>
    <property type="match status" value="1"/>
</dbReference>
<keyword evidence="4 10" id="KW-0227">DNA damage</keyword>
<evidence type="ECO:0000256" key="6">
    <source>
        <dbReference type="ARBA" id="ARBA00023125"/>
    </source>
</evidence>
<dbReference type="FunFam" id="1.10.1420.10:FF:000017">
    <property type="entry name" value="DNA mismatch repair protein Msh2"/>
    <property type="match status" value="1"/>
</dbReference>
<comment type="similarity">
    <text evidence="2 10">Belongs to the DNA mismatch repair MutS family.</text>
</comment>
<dbReference type="Pfam" id="PF05192">
    <property type="entry name" value="MutS_III"/>
    <property type="match status" value="1"/>
</dbReference>
<proteinExistence type="inferred from homology"/>
<dbReference type="InterPro" id="IPR036678">
    <property type="entry name" value="MutS_con_dom_sf"/>
</dbReference>
<dbReference type="InterPro" id="IPR007861">
    <property type="entry name" value="DNA_mismatch_repair_MutS_clamp"/>
</dbReference>
<dbReference type="Gene3D" id="3.30.420.110">
    <property type="entry name" value="MutS, connector domain"/>
    <property type="match status" value="1"/>
</dbReference>
<evidence type="ECO:0000256" key="5">
    <source>
        <dbReference type="ARBA" id="ARBA00022840"/>
    </source>
</evidence>
<dbReference type="PROSITE" id="PS00486">
    <property type="entry name" value="DNA_MISMATCH_REPAIR_2"/>
    <property type="match status" value="1"/>
</dbReference>
<evidence type="ECO:0000313" key="12">
    <source>
        <dbReference type="EMBL" id="OAA73629.1"/>
    </source>
</evidence>
<dbReference type="SUPFAM" id="SSF48334">
    <property type="entry name" value="DNA repair protein MutS, domain III"/>
    <property type="match status" value="1"/>
</dbReference>
<dbReference type="Pfam" id="PF01624">
    <property type="entry name" value="MutS_I"/>
    <property type="match status" value="1"/>
</dbReference>
<comment type="function">
    <text evidence="10">Component of the post-replicative DNA mismatch repair system (MMR).</text>
</comment>
<dbReference type="GO" id="GO:0140664">
    <property type="term" value="F:ATP-dependent DNA damage sensor activity"/>
    <property type="evidence" value="ECO:0007669"/>
    <property type="project" value="InterPro"/>
</dbReference>
<dbReference type="SMART" id="SM00533">
    <property type="entry name" value="MUTSd"/>
    <property type="match status" value="1"/>
</dbReference>
<dbReference type="InterPro" id="IPR027417">
    <property type="entry name" value="P-loop_NTPase"/>
</dbReference>
<dbReference type="InterPro" id="IPR045076">
    <property type="entry name" value="MutS"/>
</dbReference>
<dbReference type="GO" id="GO:0032301">
    <property type="term" value="C:MutSalpha complex"/>
    <property type="evidence" value="ECO:0007669"/>
    <property type="project" value="TreeGrafter"/>
</dbReference>
<evidence type="ECO:0000256" key="2">
    <source>
        <dbReference type="ARBA" id="ARBA00006271"/>
    </source>
</evidence>
<comment type="caution">
    <text evidence="12">The sequence shown here is derived from an EMBL/GenBank/DDBJ whole genome shotgun (WGS) entry which is preliminary data.</text>
</comment>
<dbReference type="FunFam" id="3.40.1170.10:FF:000003">
    <property type="entry name" value="DNA mismatch repair protein"/>
    <property type="match status" value="1"/>
</dbReference>
<dbReference type="PANTHER" id="PTHR11361:SF35">
    <property type="entry name" value="DNA MISMATCH REPAIR PROTEIN MSH2"/>
    <property type="match status" value="1"/>
</dbReference>
<dbReference type="PIRSF" id="PIRSF005813">
    <property type="entry name" value="MSH2"/>
    <property type="match status" value="1"/>
</dbReference>
<sequence length="926" mass="103327">MASRPELKLDDEGGFIRFFKSLPAVNDDTVRIFDRGDWYTSHGDDANYIANTVYKTTSVVRQLGRNDHTGLPSVTMTVTVFRQFLREALFKLGRRVEIWQSPNGRMNWKCTKQASPGNLQDVEDDLGGQVESAPMIMAVKITARASEARAVGVCFADASVRELGVSEFLDNDLYSNFEALLIQLGVRECLLPQDNKTEKDRDPELAKLRQIIDNCGVAVAERPAADFATRDIDQDLARLLKDEKATALLPQTDLKLAMGSAASLIKYLGILQDSSNFGQYQLYQHDLAQFMKLDAAALKALSLMPGPRDGAKTMSIFGVLNHCKTPVGSRLLAQWLKQPLMSKEEIERRQQLVEAFVTDTELRQTMQETHLRSVPDLYRLSKRFQRGKANLEDVVRAYQVIIRLPGFIGTFEGVMDEAYRDPLDEAYTTKLRELSDSLGRLQDMVEQTVDLDALDRHEYIIKPDYDAGLRVIRKKLDQLDRSIREEFREAAQDLGQEADKKIFLETGHKVHGVCMRLTRQEAGCIRNKAKYQECSTQKNGVYFTTKKLQAYRREHDQLSQNYNRTQSGLVHEVVQVAASYCPVLERLAGVLAHLDVIVSLAHSAVHAPEAYVRPTIHPRGQGETRLVGARHPCLELQDDVQFITNDVTLTRDTSSFLVITGPNMGGKSTYIRQVAAIALMAQVGSFVPCSAAELTLFDAVLARVGASDSQLKGVSTFMAEMLETANILKSATAESLIIIDELGRGTSTYDGFGLAWAISEHIVKEIRCFALFATHFHELTALADQHPNVANLHVTAHIGSGDAGEKRDVTLLYKVEPGVCDQSFGIHVAELVRFPDKVVRMAKRKADELEDFTTKHEDGEDGLALRYTKEDVEQGSAMLKRVLARWRDEVSGSGLSKDEQVARLKALVGADQELLANPFFQSVKAL</sequence>
<dbReference type="GO" id="GO:0005524">
    <property type="term" value="F:ATP binding"/>
    <property type="evidence" value="ECO:0007669"/>
    <property type="project" value="UniProtKB-KW"/>
</dbReference>
<dbReference type="InterPro" id="IPR007695">
    <property type="entry name" value="DNA_mismatch_repair_MutS-lik_N"/>
</dbReference>
<dbReference type="GO" id="GO:0006312">
    <property type="term" value="P:mitotic recombination"/>
    <property type="evidence" value="ECO:0007669"/>
    <property type="project" value="TreeGrafter"/>
</dbReference>
<evidence type="ECO:0000256" key="4">
    <source>
        <dbReference type="ARBA" id="ARBA00022763"/>
    </source>
</evidence>
<evidence type="ECO:0000256" key="9">
    <source>
        <dbReference type="ARBA" id="ARBA00064337"/>
    </source>
</evidence>
<dbReference type="InterPro" id="IPR036187">
    <property type="entry name" value="DNA_mismatch_repair_MutS_sf"/>
</dbReference>